<name>A0A1J9QFD0_9EURO</name>
<feature type="region of interest" description="Disordered" evidence="1">
    <location>
        <begin position="327"/>
        <end position="351"/>
    </location>
</feature>
<dbReference type="OrthoDB" id="4188802at2759"/>
<reference evidence="3 4" key="1">
    <citation type="submission" date="2015-07" db="EMBL/GenBank/DDBJ databases">
        <title>Emmonsia species relationships and genome sequence.</title>
        <authorList>
            <consortium name="The Broad Institute Genomics Platform"/>
            <person name="Cuomo C.A."/>
            <person name="Munoz J.F."/>
            <person name="Imamovic A."/>
            <person name="Priest M.E."/>
            <person name="Young S."/>
            <person name="Clay O.K."/>
            <person name="McEwen J.G."/>
        </authorList>
    </citation>
    <scope>NUCLEOTIDE SEQUENCE [LARGE SCALE GENOMIC DNA]</scope>
    <source>
        <strain evidence="3 4">UAMH 9510</strain>
    </source>
</reference>
<evidence type="ECO:0000256" key="1">
    <source>
        <dbReference type="SAM" id="MobiDB-lite"/>
    </source>
</evidence>
<evidence type="ECO:0000313" key="3">
    <source>
        <dbReference type="EMBL" id="OJD18883.1"/>
    </source>
</evidence>
<proteinExistence type="predicted"/>
<dbReference type="AlphaFoldDB" id="A0A1J9QFD0"/>
<feature type="region of interest" description="Disordered" evidence="1">
    <location>
        <begin position="373"/>
        <end position="393"/>
    </location>
</feature>
<dbReference type="Proteomes" id="UP000182235">
    <property type="component" value="Unassembled WGS sequence"/>
</dbReference>
<dbReference type="VEuPathDB" id="FungiDB:AJ78_01138"/>
<feature type="signal peptide" evidence="2">
    <location>
        <begin position="1"/>
        <end position="16"/>
    </location>
</feature>
<comment type="caution">
    <text evidence="3">The sequence shown here is derived from an EMBL/GenBank/DDBJ whole genome shotgun (WGS) entry which is preliminary data.</text>
</comment>
<feature type="region of interest" description="Disordered" evidence="1">
    <location>
        <begin position="58"/>
        <end position="91"/>
    </location>
</feature>
<accession>A0A1J9QFD0</accession>
<feature type="compositionally biased region" description="Low complexity" evidence="1">
    <location>
        <begin position="340"/>
        <end position="350"/>
    </location>
</feature>
<keyword evidence="4" id="KW-1185">Reference proteome</keyword>
<organism evidence="3 4">
    <name type="scientific">Emergomyces pasteurianus Ep9510</name>
    <dbReference type="NCBI Taxonomy" id="1447872"/>
    <lineage>
        <taxon>Eukaryota</taxon>
        <taxon>Fungi</taxon>
        <taxon>Dikarya</taxon>
        <taxon>Ascomycota</taxon>
        <taxon>Pezizomycotina</taxon>
        <taxon>Eurotiomycetes</taxon>
        <taxon>Eurotiomycetidae</taxon>
        <taxon>Onygenales</taxon>
        <taxon>Ajellomycetaceae</taxon>
        <taxon>Emergomyces</taxon>
    </lineage>
</organism>
<evidence type="ECO:0000313" key="4">
    <source>
        <dbReference type="Proteomes" id="UP000182235"/>
    </source>
</evidence>
<feature type="chain" id="PRO_5012317749" description="Yeast cell wall synthesis Kre9/Knh1 C-terminal domain-containing protein" evidence="2">
    <location>
        <begin position="17"/>
        <end position="424"/>
    </location>
</feature>
<keyword evidence="2" id="KW-0732">Signal</keyword>
<protein>
    <recommendedName>
        <fullName evidence="5">Yeast cell wall synthesis Kre9/Knh1 C-terminal domain-containing protein</fullName>
    </recommendedName>
</protein>
<gene>
    <name evidence="3" type="ORF">AJ78_01138</name>
</gene>
<evidence type="ECO:0000256" key="2">
    <source>
        <dbReference type="SAM" id="SignalP"/>
    </source>
</evidence>
<sequence length="424" mass="43949">MHFISKLSVAVVVTRAAFTGAQPFKKFGYRDYEVRPNDGNGDAISQYPTRPLPEMSILPISPSVDPIEPPPNSPSTPNGVTPTYGPPSVTSGFPISAPVDYSLPASLSTPTYGPPPVTSGFPISIPADYSLPVSPVTPSNGPPSITAGFPTAIPTDYSTPGPRTVTVRPLPVSSGSSVDPIRTVSTSNANHATPTYGPPLITGGFPTRLPANESAPITTKTVTLTYTLGTGVETTVITKTVTFTGPPAQQPFPTPTPDAGADPVSDAITTISTTSTTTVTITVQPTPSPPGNGGHNRPGRPGAKPCKAVPVVTVTEKETVTVTATPTAVDPTFDNPSPTEPVTPTRYPTTPDDDKVFSALPIASSSVTVPVKVPRPPYPTGTTAKARPTAPSGFFTRARPMPTGGYYHGIPYQSINIPRGRGHV</sequence>
<feature type="region of interest" description="Disordered" evidence="1">
    <location>
        <begin position="282"/>
        <end position="305"/>
    </location>
</feature>
<dbReference type="EMBL" id="LGRN01000023">
    <property type="protein sequence ID" value="OJD18883.1"/>
    <property type="molecule type" value="Genomic_DNA"/>
</dbReference>
<evidence type="ECO:0008006" key="5">
    <source>
        <dbReference type="Google" id="ProtNLM"/>
    </source>
</evidence>